<protein>
    <submittedName>
        <fullName evidence="2">ATP-binding cassette domain-containing protein</fullName>
    </submittedName>
</protein>
<dbReference type="Pfam" id="PF00005">
    <property type="entry name" value="ABC_tran"/>
    <property type="match status" value="1"/>
</dbReference>
<keyword evidence="2" id="KW-0547">Nucleotide-binding</keyword>
<reference evidence="2 3" key="1">
    <citation type="submission" date="2022-08" db="EMBL/GenBank/DDBJ databases">
        <title>Proteogenomics of the novel Dehalobacterium formicoaceticum strain EZ94 highlights a key role of methyltransferases during anaerobic dichloromethane degradation.</title>
        <authorList>
            <person name="Wasmund K."/>
        </authorList>
    </citation>
    <scope>NUCLEOTIDE SEQUENCE [LARGE SCALE GENOMIC DNA]</scope>
    <source>
        <strain evidence="2 3">EZ94</strain>
    </source>
</reference>
<comment type="caution">
    <text evidence="2">The sequence shown here is derived from an EMBL/GenBank/DDBJ whole genome shotgun (WGS) entry which is preliminary data.</text>
</comment>
<dbReference type="RefSeq" id="WP_242965114.1">
    <property type="nucleotide sequence ID" value="NZ_CP022121.1"/>
</dbReference>
<dbReference type="GO" id="GO:0005524">
    <property type="term" value="F:ATP binding"/>
    <property type="evidence" value="ECO:0007669"/>
    <property type="project" value="UniProtKB-KW"/>
</dbReference>
<dbReference type="EMBL" id="JANPWE010000007">
    <property type="protein sequence ID" value="MCR6546391.1"/>
    <property type="molecule type" value="Genomic_DNA"/>
</dbReference>
<dbReference type="Gene3D" id="3.40.50.300">
    <property type="entry name" value="P-loop containing nucleotide triphosphate hydrolases"/>
    <property type="match status" value="1"/>
</dbReference>
<name>A0ABT1Y7D9_9FIRM</name>
<dbReference type="Proteomes" id="UP001524944">
    <property type="component" value="Unassembled WGS sequence"/>
</dbReference>
<keyword evidence="2" id="KW-0067">ATP-binding</keyword>
<accession>A0ABT1Y7D9</accession>
<sequence length="71" mass="7647">MVGENGCGKSTLARLIARLEKPDTGRILLEGEDIIPPQEKTVQVKLKAPKWPEVSGVTKNSDGVSIFPGVF</sequence>
<dbReference type="SUPFAM" id="SSF52540">
    <property type="entry name" value="P-loop containing nucleoside triphosphate hydrolases"/>
    <property type="match status" value="1"/>
</dbReference>
<organism evidence="2 3">
    <name type="scientific">Dehalobacterium formicoaceticum</name>
    <dbReference type="NCBI Taxonomy" id="51515"/>
    <lineage>
        <taxon>Bacteria</taxon>
        <taxon>Bacillati</taxon>
        <taxon>Bacillota</taxon>
        <taxon>Clostridia</taxon>
        <taxon>Eubacteriales</taxon>
        <taxon>Peptococcaceae</taxon>
        <taxon>Dehalobacterium</taxon>
    </lineage>
</organism>
<feature type="domain" description="ABC transporter" evidence="1">
    <location>
        <begin position="1"/>
        <end position="43"/>
    </location>
</feature>
<evidence type="ECO:0000313" key="3">
    <source>
        <dbReference type="Proteomes" id="UP001524944"/>
    </source>
</evidence>
<proteinExistence type="predicted"/>
<evidence type="ECO:0000259" key="1">
    <source>
        <dbReference type="Pfam" id="PF00005"/>
    </source>
</evidence>
<evidence type="ECO:0000313" key="2">
    <source>
        <dbReference type="EMBL" id="MCR6546391.1"/>
    </source>
</evidence>
<dbReference type="InterPro" id="IPR027417">
    <property type="entry name" value="P-loop_NTPase"/>
</dbReference>
<gene>
    <name evidence="2" type="ORF">NVS47_12870</name>
</gene>
<keyword evidence="3" id="KW-1185">Reference proteome</keyword>
<dbReference type="InterPro" id="IPR003439">
    <property type="entry name" value="ABC_transporter-like_ATP-bd"/>
</dbReference>